<organism evidence="2 3">
    <name type="scientific">Halteria grandinella</name>
    <dbReference type="NCBI Taxonomy" id="5974"/>
    <lineage>
        <taxon>Eukaryota</taxon>
        <taxon>Sar</taxon>
        <taxon>Alveolata</taxon>
        <taxon>Ciliophora</taxon>
        <taxon>Intramacronucleata</taxon>
        <taxon>Spirotrichea</taxon>
        <taxon>Stichotrichia</taxon>
        <taxon>Sporadotrichida</taxon>
        <taxon>Halteriidae</taxon>
        <taxon>Halteria</taxon>
    </lineage>
</organism>
<reference evidence="2" key="1">
    <citation type="submission" date="2019-06" db="EMBL/GenBank/DDBJ databases">
        <authorList>
            <person name="Zheng W."/>
        </authorList>
    </citation>
    <scope>NUCLEOTIDE SEQUENCE</scope>
    <source>
        <strain evidence="2">QDHG01</strain>
    </source>
</reference>
<gene>
    <name evidence="2" type="ORF">FGO68_gene4991</name>
</gene>
<feature type="compositionally biased region" description="Basic and acidic residues" evidence="1">
    <location>
        <begin position="252"/>
        <end position="263"/>
    </location>
</feature>
<feature type="region of interest" description="Disordered" evidence="1">
    <location>
        <begin position="298"/>
        <end position="326"/>
    </location>
</feature>
<dbReference type="InterPro" id="IPR006939">
    <property type="entry name" value="SNF5"/>
</dbReference>
<comment type="caution">
    <text evidence="2">The sequence shown here is derived from an EMBL/GenBank/DDBJ whole genome shotgun (WGS) entry which is preliminary data.</text>
</comment>
<dbReference type="OrthoDB" id="515064at2759"/>
<evidence type="ECO:0000313" key="3">
    <source>
        <dbReference type="Proteomes" id="UP000785679"/>
    </source>
</evidence>
<name>A0A8J8T8W5_HALGN</name>
<dbReference type="AlphaFoldDB" id="A0A8J8T8W5"/>
<proteinExistence type="predicted"/>
<evidence type="ECO:0000313" key="2">
    <source>
        <dbReference type="EMBL" id="TNV85791.1"/>
    </source>
</evidence>
<keyword evidence="3" id="KW-1185">Reference proteome</keyword>
<evidence type="ECO:0000256" key="1">
    <source>
        <dbReference type="SAM" id="MobiDB-lite"/>
    </source>
</evidence>
<dbReference type="Pfam" id="PF04855">
    <property type="entry name" value="SNF5"/>
    <property type="match status" value="1"/>
</dbReference>
<dbReference type="Proteomes" id="UP000785679">
    <property type="component" value="Unassembled WGS sequence"/>
</dbReference>
<dbReference type="EMBL" id="RRYP01001546">
    <property type="protein sequence ID" value="TNV85791.1"/>
    <property type="molecule type" value="Genomic_DNA"/>
</dbReference>
<protein>
    <submittedName>
        <fullName evidence="2">Uncharacterized protein</fullName>
    </submittedName>
</protein>
<dbReference type="GO" id="GO:0000228">
    <property type="term" value="C:nuclear chromosome"/>
    <property type="evidence" value="ECO:0007669"/>
    <property type="project" value="InterPro"/>
</dbReference>
<feature type="region of interest" description="Disordered" evidence="1">
    <location>
        <begin position="235"/>
        <end position="274"/>
    </location>
</feature>
<sequence length="410" mass="47697">MKMFAIDFLSDFLRQKIHCYQAYQIEKFANSVAYVIQRELRLQGFDRGLASTIIDGQLYPQERFRQGSEHIIEISIDISHHGTSPTAHIVDKVLWDLTNPENSPEEFARNYTKEKQLPKKYIALISLQIRRQIQQYFSSTVNTFKQGMRKSMRFNMPITQLSIATGSEEERNILPLKRKRDGSCENSDIEDLIEKVFLTINHQKYQPIKEQTQSEMPLEVNKILVSQIETSISDSTPLKNEIQPAEASSAIEEEKQNREEPARHSQQSFGQGEASVQFESPFTIVLQRNYLGQYSWPEEEKENDEIKQSLHSSQSEQEQEREYQPPHIRLKSKFRKRRFGVEEDDAPIGQFGFILTQVEDPPQENGKQEELNADAIMEDTHQELPLADQEKEEIELETKQFEVNEAIQSL</sequence>
<accession>A0A8J8T8W5</accession>
<dbReference type="GO" id="GO:0006338">
    <property type="term" value="P:chromatin remodeling"/>
    <property type="evidence" value="ECO:0007669"/>
    <property type="project" value="InterPro"/>
</dbReference>